<evidence type="ECO:0000313" key="2">
    <source>
        <dbReference type="Proteomes" id="UP000003238"/>
    </source>
</evidence>
<proteinExistence type="predicted"/>
<dbReference type="Proteomes" id="UP000003238">
    <property type="component" value="Unassembled WGS sequence"/>
</dbReference>
<gene>
    <name evidence="1" type="ORF">cje154_06828</name>
</gene>
<comment type="caution">
    <text evidence="1">The sequence shown here is derived from an EMBL/GenBank/DDBJ whole genome shotgun (WGS) entry which is preliminary data.</text>
</comment>
<reference evidence="1 2" key="1">
    <citation type="submission" date="2010-10" db="EMBL/GenBank/DDBJ databases">
        <authorList>
            <person name="Richards V."/>
            <person name="Lefebure T."/>
            <person name="Suzuki H."/>
            <person name="Pavinski Bitar P."/>
            <person name="Stanhope M."/>
        </authorList>
    </citation>
    <scope>NUCLEOTIDE SEQUENCE [LARGE SCALE GENOMIC DNA]</scope>
    <source>
        <strain evidence="1 2">2008-988</strain>
    </source>
</reference>
<protein>
    <submittedName>
        <fullName evidence="1">Uncharacterized protein</fullName>
    </submittedName>
</protein>
<dbReference type="AlphaFoldDB" id="A0ABC9QL97"/>
<feature type="non-terminal residue" evidence="1">
    <location>
        <position position="1"/>
    </location>
</feature>
<accession>A0ABC9QL97</accession>
<sequence>EEVLISHSSPKKGLNFKNLCYDFIYFIKENI</sequence>
<dbReference type="EMBL" id="AIOS01000055">
    <property type="protein sequence ID" value="EIB53405.1"/>
    <property type="molecule type" value="Genomic_DNA"/>
</dbReference>
<name>A0ABC9QL97_CAMJU</name>
<organism evidence="1 2">
    <name type="scientific">Campylobacter jejuni subsp. jejuni 2008-988</name>
    <dbReference type="NCBI Taxonomy" id="889253"/>
    <lineage>
        <taxon>Bacteria</taxon>
        <taxon>Pseudomonadati</taxon>
        <taxon>Campylobacterota</taxon>
        <taxon>Epsilonproteobacteria</taxon>
        <taxon>Campylobacterales</taxon>
        <taxon>Campylobacteraceae</taxon>
        <taxon>Campylobacter</taxon>
    </lineage>
</organism>
<evidence type="ECO:0000313" key="1">
    <source>
        <dbReference type="EMBL" id="EIB53405.1"/>
    </source>
</evidence>